<dbReference type="GO" id="GO:0016020">
    <property type="term" value="C:membrane"/>
    <property type="evidence" value="ECO:0007669"/>
    <property type="project" value="UniProtKB-SubCell"/>
</dbReference>
<name>A0AAV8Z6R8_9CUCU</name>
<feature type="transmembrane region" description="Helical" evidence="5">
    <location>
        <begin position="248"/>
        <end position="274"/>
    </location>
</feature>
<keyword evidence="3 5" id="KW-1133">Transmembrane helix</keyword>
<dbReference type="AlphaFoldDB" id="A0AAV8Z6R8"/>
<dbReference type="PROSITE" id="PS50801">
    <property type="entry name" value="STAS"/>
    <property type="match status" value="1"/>
</dbReference>
<evidence type="ECO:0000256" key="4">
    <source>
        <dbReference type="ARBA" id="ARBA00023136"/>
    </source>
</evidence>
<evidence type="ECO:0000256" key="3">
    <source>
        <dbReference type="ARBA" id="ARBA00022989"/>
    </source>
</evidence>
<feature type="transmembrane region" description="Helical" evidence="5">
    <location>
        <begin position="408"/>
        <end position="436"/>
    </location>
</feature>
<dbReference type="InterPro" id="IPR011547">
    <property type="entry name" value="SLC26A/SulP_dom"/>
</dbReference>
<dbReference type="EMBL" id="JAPWTK010000014">
    <property type="protein sequence ID" value="KAJ8959232.1"/>
    <property type="molecule type" value="Genomic_DNA"/>
</dbReference>
<feature type="transmembrane region" description="Helical" evidence="5">
    <location>
        <begin position="160"/>
        <end position="178"/>
    </location>
</feature>
<feature type="transmembrane region" description="Helical" evidence="5">
    <location>
        <begin position="135"/>
        <end position="154"/>
    </location>
</feature>
<protein>
    <recommendedName>
        <fullName evidence="6">STAS domain-containing protein</fullName>
    </recommendedName>
</protein>
<dbReference type="Pfam" id="PF01740">
    <property type="entry name" value="STAS"/>
    <property type="match status" value="1"/>
</dbReference>
<comment type="caution">
    <text evidence="7">The sequence shown here is derived from an EMBL/GenBank/DDBJ whole genome shotgun (WGS) entry which is preliminary data.</text>
</comment>
<evidence type="ECO:0000313" key="8">
    <source>
        <dbReference type="Proteomes" id="UP001162162"/>
    </source>
</evidence>
<organism evidence="7 8">
    <name type="scientific">Aromia moschata</name>
    <dbReference type="NCBI Taxonomy" id="1265417"/>
    <lineage>
        <taxon>Eukaryota</taxon>
        <taxon>Metazoa</taxon>
        <taxon>Ecdysozoa</taxon>
        <taxon>Arthropoda</taxon>
        <taxon>Hexapoda</taxon>
        <taxon>Insecta</taxon>
        <taxon>Pterygota</taxon>
        <taxon>Neoptera</taxon>
        <taxon>Endopterygota</taxon>
        <taxon>Coleoptera</taxon>
        <taxon>Polyphaga</taxon>
        <taxon>Cucujiformia</taxon>
        <taxon>Chrysomeloidea</taxon>
        <taxon>Cerambycidae</taxon>
        <taxon>Cerambycinae</taxon>
        <taxon>Callichromatini</taxon>
        <taxon>Aromia</taxon>
    </lineage>
</organism>
<keyword evidence="2 5" id="KW-0812">Transmembrane</keyword>
<feature type="transmembrane region" description="Helical" evidence="5">
    <location>
        <begin position="375"/>
        <end position="396"/>
    </location>
</feature>
<feature type="transmembrane region" description="Helical" evidence="5">
    <location>
        <begin position="209"/>
        <end position="227"/>
    </location>
</feature>
<dbReference type="Gene3D" id="3.30.750.24">
    <property type="entry name" value="STAS domain"/>
    <property type="match status" value="1"/>
</dbReference>
<accession>A0AAV8Z6R8</accession>
<dbReference type="PANTHER" id="PTHR11814">
    <property type="entry name" value="SULFATE TRANSPORTER"/>
    <property type="match status" value="1"/>
</dbReference>
<proteinExistence type="predicted"/>
<dbReference type="Pfam" id="PF00916">
    <property type="entry name" value="Sulfate_transp"/>
    <property type="match status" value="2"/>
</dbReference>
<dbReference type="InterPro" id="IPR001902">
    <property type="entry name" value="SLC26A/SulP_fam"/>
</dbReference>
<dbReference type="CDD" id="cd07042">
    <property type="entry name" value="STAS_SulP_like_sulfate_transporter"/>
    <property type="match status" value="1"/>
</dbReference>
<sequence>MFRNSEDLDSRISCHDMEMQAEADKATAETENKSWKKTCTDTIKRKLPIVGWLPTYQPSWIWQDSLAGFTVALTEIPQGIAYAIASPSQYGLYSGFTGGYVYALLGTLKCITIGPTAIMALMIRPHVTTMGEAGGILITFLSGCVIFALGLLHLGFIVDFFSYPVIAGFTTAAALNIASSQLRGLLGITGSSDAFLDTIISVLQDISQTSKWDALLGLFSIIFLALSKEMRVYGTLMSRKDWSRTRNNVGRFIFIFSLASNALAVMAGAIIAYFTFVDMVKDYGTVIAFCPLVAILEHQGGKTLDASQELIALGVTNILGSFFHSMPVTGSFTRTAVNDASGVRTTANGIVMGTVVLLALGLLTTSFQYIPKASLAAVVMVSMYYLCDFAAFTFLWRTKKTDLIPLSVTMLACLTLGLEYGILIGVGTNAVFLLYATARPKFDVARQEADTYVVTPKTGIYFSAAEYLREYVLTKCVGEKTTVIIDGKYVGNIDATVAKSLNVLREELELRDQYLVLLNFKKSVRNICVGANKKMGGCFPNENSE</sequence>
<dbReference type="GO" id="GO:0055085">
    <property type="term" value="P:transmembrane transport"/>
    <property type="evidence" value="ECO:0007669"/>
    <property type="project" value="InterPro"/>
</dbReference>
<comment type="subcellular location">
    <subcellularLocation>
        <location evidence="1">Membrane</location>
        <topology evidence="1">Multi-pass membrane protein</topology>
    </subcellularLocation>
</comment>
<evidence type="ECO:0000256" key="2">
    <source>
        <dbReference type="ARBA" id="ARBA00022692"/>
    </source>
</evidence>
<evidence type="ECO:0000256" key="1">
    <source>
        <dbReference type="ARBA" id="ARBA00004141"/>
    </source>
</evidence>
<evidence type="ECO:0000313" key="7">
    <source>
        <dbReference type="EMBL" id="KAJ8959232.1"/>
    </source>
</evidence>
<feature type="transmembrane region" description="Helical" evidence="5">
    <location>
        <begin position="310"/>
        <end position="326"/>
    </location>
</feature>
<feature type="transmembrane region" description="Helical" evidence="5">
    <location>
        <begin position="100"/>
        <end position="123"/>
    </location>
</feature>
<evidence type="ECO:0000259" key="6">
    <source>
        <dbReference type="PROSITE" id="PS50801"/>
    </source>
</evidence>
<keyword evidence="4 5" id="KW-0472">Membrane</keyword>
<dbReference type="InterPro" id="IPR036513">
    <property type="entry name" value="STAS_dom_sf"/>
</dbReference>
<dbReference type="InterPro" id="IPR002645">
    <property type="entry name" value="STAS_dom"/>
</dbReference>
<dbReference type="SUPFAM" id="SSF52091">
    <property type="entry name" value="SpoIIaa-like"/>
    <property type="match status" value="1"/>
</dbReference>
<reference evidence="7" key="1">
    <citation type="journal article" date="2023" name="Insect Mol. Biol.">
        <title>Genome sequencing provides insights into the evolution of gene families encoding plant cell wall-degrading enzymes in longhorned beetles.</title>
        <authorList>
            <person name="Shin N.R."/>
            <person name="Okamura Y."/>
            <person name="Kirsch R."/>
            <person name="Pauchet Y."/>
        </authorList>
    </citation>
    <scope>NUCLEOTIDE SEQUENCE</scope>
    <source>
        <strain evidence="7">AMC_N1</strain>
    </source>
</reference>
<feature type="domain" description="STAS" evidence="6">
    <location>
        <begin position="460"/>
        <end position="527"/>
    </location>
</feature>
<evidence type="ECO:0000256" key="5">
    <source>
        <dbReference type="SAM" id="Phobius"/>
    </source>
</evidence>
<dbReference type="Proteomes" id="UP001162162">
    <property type="component" value="Unassembled WGS sequence"/>
</dbReference>
<gene>
    <name evidence="7" type="ORF">NQ318_022495</name>
</gene>
<keyword evidence="8" id="KW-1185">Reference proteome</keyword>
<feature type="transmembrane region" description="Helical" evidence="5">
    <location>
        <begin position="346"/>
        <end position="363"/>
    </location>
</feature>